<evidence type="ECO:0000256" key="7">
    <source>
        <dbReference type="ARBA" id="ARBA00023141"/>
    </source>
</evidence>
<dbReference type="PANTHER" id="PTHR42894">
    <property type="entry name" value="N-(5'-PHOSPHORIBOSYL)ANTHRANILATE ISOMERASE"/>
    <property type="match status" value="1"/>
</dbReference>
<dbReference type="InterPro" id="IPR001240">
    <property type="entry name" value="PRAI_dom"/>
</dbReference>
<keyword evidence="8 9" id="KW-0413">Isomerase</keyword>
<evidence type="ECO:0000256" key="8">
    <source>
        <dbReference type="ARBA" id="ARBA00023235"/>
    </source>
</evidence>
<dbReference type="GO" id="GO:0000162">
    <property type="term" value="P:L-tryptophan biosynthetic process"/>
    <property type="evidence" value="ECO:0007669"/>
    <property type="project" value="UniProtKB-UniRule"/>
</dbReference>
<dbReference type="RefSeq" id="WP_146310954.1">
    <property type="nucleotide sequence ID" value="NZ_VOHE01000002.1"/>
</dbReference>
<evidence type="ECO:0000256" key="9">
    <source>
        <dbReference type="HAMAP-Rule" id="MF_00135"/>
    </source>
</evidence>
<dbReference type="HAMAP" id="MF_00135">
    <property type="entry name" value="PRAI"/>
    <property type="match status" value="1"/>
</dbReference>
<comment type="catalytic activity">
    <reaction evidence="1 9">
        <text>N-(5-phospho-beta-D-ribosyl)anthranilate = 1-(2-carboxyphenylamino)-1-deoxy-D-ribulose 5-phosphate</text>
        <dbReference type="Rhea" id="RHEA:21540"/>
        <dbReference type="ChEBI" id="CHEBI:18277"/>
        <dbReference type="ChEBI" id="CHEBI:58613"/>
        <dbReference type="EC" id="5.3.1.24"/>
    </reaction>
</comment>
<keyword evidence="7 9" id="KW-0057">Aromatic amino acid biosynthesis</keyword>
<proteinExistence type="inferred from homology"/>
<dbReference type="EMBL" id="VOHE01000002">
    <property type="protein sequence ID" value="TWT20461.1"/>
    <property type="molecule type" value="Genomic_DNA"/>
</dbReference>
<evidence type="ECO:0000256" key="2">
    <source>
        <dbReference type="ARBA" id="ARBA00004664"/>
    </source>
</evidence>
<name>A0A5C5U274_9GAMM</name>
<dbReference type="AlphaFoldDB" id="A0A5C5U274"/>
<dbReference type="Proteomes" id="UP000315949">
    <property type="component" value="Unassembled WGS sequence"/>
</dbReference>
<dbReference type="CDD" id="cd00405">
    <property type="entry name" value="PRAI"/>
    <property type="match status" value="1"/>
</dbReference>
<accession>A0A5C5U274</accession>
<dbReference type="PANTHER" id="PTHR42894:SF1">
    <property type="entry name" value="N-(5'-PHOSPHORIBOSYL)ANTHRANILATE ISOMERASE"/>
    <property type="match status" value="1"/>
</dbReference>
<dbReference type="NCBIfam" id="NF002296">
    <property type="entry name" value="PRK01222.1-2"/>
    <property type="match status" value="1"/>
</dbReference>
<reference evidence="11 12" key="1">
    <citation type="submission" date="2019-07" db="EMBL/GenBank/DDBJ databases">
        <title>Luteimonas sp. YD-1 nov., isolated from acidic soil.</title>
        <authorList>
            <person name="Zhou J."/>
        </authorList>
    </citation>
    <scope>NUCLEOTIDE SEQUENCE [LARGE SCALE GENOMIC DNA]</scope>
    <source>
        <strain evidence="11 12">YD-1</strain>
    </source>
</reference>
<dbReference type="EC" id="5.3.1.24" evidence="3 9"/>
<comment type="similarity">
    <text evidence="9">Belongs to the TrpF family.</text>
</comment>
<gene>
    <name evidence="9" type="primary">trpF</name>
    <name evidence="11" type="ORF">FQY79_03715</name>
</gene>
<protein>
    <recommendedName>
        <fullName evidence="4 9">N-(5'-phosphoribosyl)anthranilate isomerase</fullName>
        <shortName evidence="9">PRAI</shortName>
        <ecNumber evidence="3 9">5.3.1.24</ecNumber>
    </recommendedName>
</protein>
<evidence type="ECO:0000256" key="4">
    <source>
        <dbReference type="ARBA" id="ARBA00022272"/>
    </source>
</evidence>
<comment type="caution">
    <text evidence="11">The sequence shown here is derived from an EMBL/GenBank/DDBJ whole genome shotgun (WGS) entry which is preliminary data.</text>
</comment>
<dbReference type="SUPFAM" id="SSF51366">
    <property type="entry name" value="Ribulose-phoshate binding barrel"/>
    <property type="match status" value="1"/>
</dbReference>
<dbReference type="Gene3D" id="3.20.20.70">
    <property type="entry name" value="Aldolase class I"/>
    <property type="match status" value="1"/>
</dbReference>
<evidence type="ECO:0000313" key="11">
    <source>
        <dbReference type="EMBL" id="TWT20461.1"/>
    </source>
</evidence>
<evidence type="ECO:0000256" key="5">
    <source>
        <dbReference type="ARBA" id="ARBA00022605"/>
    </source>
</evidence>
<dbReference type="InterPro" id="IPR013785">
    <property type="entry name" value="Aldolase_TIM"/>
</dbReference>
<keyword evidence="12" id="KW-1185">Reference proteome</keyword>
<evidence type="ECO:0000256" key="3">
    <source>
        <dbReference type="ARBA" id="ARBA00012572"/>
    </source>
</evidence>
<dbReference type="GO" id="GO:0004640">
    <property type="term" value="F:phosphoribosylanthranilate isomerase activity"/>
    <property type="evidence" value="ECO:0007669"/>
    <property type="project" value="UniProtKB-UniRule"/>
</dbReference>
<evidence type="ECO:0000256" key="1">
    <source>
        <dbReference type="ARBA" id="ARBA00001164"/>
    </source>
</evidence>
<dbReference type="OrthoDB" id="9796196at2"/>
<dbReference type="InterPro" id="IPR011060">
    <property type="entry name" value="RibuloseP-bd_barrel"/>
</dbReference>
<dbReference type="InterPro" id="IPR044643">
    <property type="entry name" value="TrpF_fam"/>
</dbReference>
<comment type="pathway">
    <text evidence="2 9">Amino-acid biosynthesis; L-tryptophan biosynthesis; L-tryptophan from chorismate: step 3/5.</text>
</comment>
<sequence>MAFQPFRTRIKFCGMTRPGDVRLAGELGVDAVGFVFAVRSRRRVEPGQAVAMREALAPMVDAVALFMDNPADEVRQVVAAVRPSLLQFHGDEDEGFCRSFGLPYLKAVPMGADEPPDPLALHARFPSAAGFLLDAHAPGEPGGGGRAFDWSKVPRGLTKPILVAGGLTPENVHDAVVATRPWGVDVASGVELEGGSPGIKDGTRMRRFVEEVRRADCG</sequence>
<feature type="domain" description="N-(5'phosphoribosyl) anthranilate isomerase (PRAI)" evidence="10">
    <location>
        <begin position="11"/>
        <end position="210"/>
    </location>
</feature>
<evidence type="ECO:0000313" key="12">
    <source>
        <dbReference type="Proteomes" id="UP000315949"/>
    </source>
</evidence>
<dbReference type="UniPathway" id="UPA00035">
    <property type="reaction ID" value="UER00042"/>
</dbReference>
<organism evidence="11 12">
    <name type="scientific">Luteimonas wenzhouensis</name>
    <dbReference type="NCBI Taxonomy" id="2599615"/>
    <lineage>
        <taxon>Bacteria</taxon>
        <taxon>Pseudomonadati</taxon>
        <taxon>Pseudomonadota</taxon>
        <taxon>Gammaproteobacteria</taxon>
        <taxon>Lysobacterales</taxon>
        <taxon>Lysobacteraceae</taxon>
        <taxon>Luteimonas</taxon>
    </lineage>
</organism>
<evidence type="ECO:0000256" key="6">
    <source>
        <dbReference type="ARBA" id="ARBA00022822"/>
    </source>
</evidence>
<keyword evidence="5 9" id="KW-0028">Amino-acid biosynthesis</keyword>
<keyword evidence="6 9" id="KW-0822">Tryptophan biosynthesis</keyword>
<dbReference type="Pfam" id="PF00697">
    <property type="entry name" value="PRAI"/>
    <property type="match status" value="1"/>
</dbReference>
<dbReference type="NCBIfam" id="NF002298">
    <property type="entry name" value="PRK01222.1-4"/>
    <property type="match status" value="1"/>
</dbReference>
<evidence type="ECO:0000259" key="10">
    <source>
        <dbReference type="Pfam" id="PF00697"/>
    </source>
</evidence>